<dbReference type="Proteomes" id="UP000620124">
    <property type="component" value="Unassembled WGS sequence"/>
</dbReference>
<dbReference type="OrthoDB" id="2933238at2759"/>
<dbReference type="EMBL" id="JACAZI010000005">
    <property type="protein sequence ID" value="KAF7360246.1"/>
    <property type="molecule type" value="Genomic_DNA"/>
</dbReference>
<accession>A0A8H6YL37</accession>
<evidence type="ECO:0000313" key="1">
    <source>
        <dbReference type="EMBL" id="KAF7360246.1"/>
    </source>
</evidence>
<sequence length="396" mass="45028">MSTGLPRELLDIIIDDLRTDGPSLRACALSFRAMVPFAQSRLFYKVVLGHAQKSLESVTQRTPCEKLSRLLESSPHLASFIRDLRIVDNDPRLDPWVLSEARTLSRILPLFDLKRISVRCKREALDWDKMHRELKTSLLRIFASPRLEAIQLHGLLLSAPPECPLFHVFKDSQPNLQHLSFSYRLRDKRRRSLSPPPVWAPKLCSLVIDADYAVDLLDGFSSAAMDYSRLRTLILSGFSFSEMNKVLYAMKDRNVLEHLSIVDSGSENTSEANLDGLRFLTNLRTIRYRLYLVFEFMTLLGHLAANAPLEKIVFEVFVHNAVYNSISDWTALALATKALSKPVKVLLGEYGVRDPRPGRLAFCLNECFERSKEALATSSRLTITEATSYVPLSEMW</sequence>
<comment type="caution">
    <text evidence="1">The sequence shown here is derived from an EMBL/GenBank/DDBJ whole genome shotgun (WGS) entry which is preliminary data.</text>
</comment>
<gene>
    <name evidence="1" type="ORF">MVEN_00753400</name>
</gene>
<reference evidence="1" key="1">
    <citation type="submission" date="2020-05" db="EMBL/GenBank/DDBJ databases">
        <title>Mycena genomes resolve the evolution of fungal bioluminescence.</title>
        <authorList>
            <person name="Tsai I.J."/>
        </authorList>
    </citation>
    <scope>NUCLEOTIDE SEQUENCE</scope>
    <source>
        <strain evidence="1">CCC161011</strain>
    </source>
</reference>
<name>A0A8H6YL37_9AGAR</name>
<dbReference type="AlphaFoldDB" id="A0A8H6YL37"/>
<keyword evidence="2" id="KW-1185">Reference proteome</keyword>
<protein>
    <submittedName>
        <fullName evidence="1">Uncharacterized protein</fullName>
    </submittedName>
</protein>
<organism evidence="1 2">
    <name type="scientific">Mycena venus</name>
    <dbReference type="NCBI Taxonomy" id="2733690"/>
    <lineage>
        <taxon>Eukaryota</taxon>
        <taxon>Fungi</taxon>
        <taxon>Dikarya</taxon>
        <taxon>Basidiomycota</taxon>
        <taxon>Agaricomycotina</taxon>
        <taxon>Agaricomycetes</taxon>
        <taxon>Agaricomycetidae</taxon>
        <taxon>Agaricales</taxon>
        <taxon>Marasmiineae</taxon>
        <taxon>Mycenaceae</taxon>
        <taxon>Mycena</taxon>
    </lineage>
</organism>
<evidence type="ECO:0000313" key="2">
    <source>
        <dbReference type="Proteomes" id="UP000620124"/>
    </source>
</evidence>
<proteinExistence type="predicted"/>